<evidence type="ECO:0000256" key="5">
    <source>
        <dbReference type="ARBA" id="ARBA00022884"/>
    </source>
</evidence>
<keyword evidence="7" id="KW-0539">Nucleus</keyword>
<comment type="similarity">
    <text evidence="2">Belongs to the snRNP Sm proteins family.</text>
</comment>
<dbReference type="GO" id="GO:0071004">
    <property type="term" value="C:U2-type prespliceosome"/>
    <property type="evidence" value="ECO:0007669"/>
    <property type="project" value="TreeGrafter"/>
</dbReference>
<proteinExistence type="inferred from homology"/>
<dbReference type="GO" id="GO:0003723">
    <property type="term" value="F:RNA binding"/>
    <property type="evidence" value="ECO:0007669"/>
    <property type="project" value="UniProtKB-KW"/>
</dbReference>
<feature type="region of interest" description="Disordered" evidence="10">
    <location>
        <begin position="644"/>
        <end position="676"/>
    </location>
</feature>
<accession>A0A9W8K5Q4</accession>
<evidence type="ECO:0000313" key="13">
    <source>
        <dbReference type="Proteomes" id="UP001148786"/>
    </source>
</evidence>
<dbReference type="GO" id="GO:0005686">
    <property type="term" value="C:U2 snRNP"/>
    <property type="evidence" value="ECO:0007669"/>
    <property type="project" value="TreeGrafter"/>
</dbReference>
<evidence type="ECO:0000256" key="9">
    <source>
        <dbReference type="ARBA" id="ARBA00041356"/>
    </source>
</evidence>
<dbReference type="InterPro" id="IPR034098">
    <property type="entry name" value="Sm_G"/>
</dbReference>
<evidence type="ECO:0000256" key="10">
    <source>
        <dbReference type="SAM" id="MobiDB-lite"/>
    </source>
</evidence>
<dbReference type="Pfam" id="PF01423">
    <property type="entry name" value="LSM"/>
    <property type="match status" value="1"/>
</dbReference>
<protein>
    <recommendedName>
        <fullName evidence="9">Sm protein G</fullName>
    </recommendedName>
</protein>
<dbReference type="GO" id="GO:0005685">
    <property type="term" value="C:U1 snRNP"/>
    <property type="evidence" value="ECO:0007669"/>
    <property type="project" value="TreeGrafter"/>
</dbReference>
<dbReference type="EMBL" id="JANKHO010000204">
    <property type="protein sequence ID" value="KAJ3513327.1"/>
    <property type="molecule type" value="Genomic_DNA"/>
</dbReference>
<evidence type="ECO:0000256" key="4">
    <source>
        <dbReference type="ARBA" id="ARBA00022728"/>
    </source>
</evidence>
<dbReference type="OrthoDB" id="276151at2759"/>
<evidence type="ECO:0000256" key="7">
    <source>
        <dbReference type="ARBA" id="ARBA00023242"/>
    </source>
</evidence>
<dbReference type="GO" id="GO:0034719">
    <property type="term" value="C:SMN-Sm protein complex"/>
    <property type="evidence" value="ECO:0007669"/>
    <property type="project" value="TreeGrafter"/>
</dbReference>
<keyword evidence="5" id="KW-0694">RNA-binding</keyword>
<dbReference type="SUPFAM" id="SSF50182">
    <property type="entry name" value="Sm-like ribonucleoproteins"/>
    <property type="match status" value="1"/>
</dbReference>
<evidence type="ECO:0000313" key="12">
    <source>
        <dbReference type="EMBL" id="KAJ3513327.1"/>
    </source>
</evidence>
<organism evidence="12 13">
    <name type="scientific">Agrocybe chaxingu</name>
    <dbReference type="NCBI Taxonomy" id="84603"/>
    <lineage>
        <taxon>Eukaryota</taxon>
        <taxon>Fungi</taxon>
        <taxon>Dikarya</taxon>
        <taxon>Basidiomycota</taxon>
        <taxon>Agaricomycotina</taxon>
        <taxon>Agaricomycetes</taxon>
        <taxon>Agaricomycetidae</taxon>
        <taxon>Agaricales</taxon>
        <taxon>Agaricineae</taxon>
        <taxon>Strophariaceae</taxon>
        <taxon>Agrocybe</taxon>
    </lineage>
</organism>
<reference evidence="12" key="1">
    <citation type="submission" date="2022-07" db="EMBL/GenBank/DDBJ databases">
        <title>Genome Sequence of Agrocybe chaxingu.</title>
        <authorList>
            <person name="Buettner E."/>
        </authorList>
    </citation>
    <scope>NUCLEOTIDE SEQUENCE</scope>
    <source>
        <strain evidence="12">MP-N11</strain>
    </source>
</reference>
<dbReference type="GO" id="GO:0071011">
    <property type="term" value="C:precatalytic spliceosome"/>
    <property type="evidence" value="ECO:0007669"/>
    <property type="project" value="TreeGrafter"/>
</dbReference>
<dbReference type="Proteomes" id="UP001148786">
    <property type="component" value="Unassembled WGS sequence"/>
</dbReference>
<dbReference type="InterPro" id="IPR010920">
    <property type="entry name" value="LSM_dom_sf"/>
</dbReference>
<dbReference type="InterPro" id="IPR001163">
    <property type="entry name" value="Sm_dom_euk/arc"/>
</dbReference>
<gene>
    <name evidence="12" type="ORF">NLJ89_g3007</name>
</gene>
<dbReference type="PANTHER" id="PTHR10553">
    <property type="entry name" value="SMALL NUCLEAR RIBONUCLEOPROTEIN"/>
    <property type="match status" value="1"/>
</dbReference>
<dbReference type="GO" id="GO:0000398">
    <property type="term" value="P:mRNA splicing, via spliceosome"/>
    <property type="evidence" value="ECO:0007669"/>
    <property type="project" value="InterPro"/>
</dbReference>
<keyword evidence="8" id="KW-0687">Ribonucleoprotein</keyword>
<dbReference type="AlphaFoldDB" id="A0A9W8K5Q4"/>
<evidence type="ECO:0000256" key="3">
    <source>
        <dbReference type="ARBA" id="ARBA00022664"/>
    </source>
</evidence>
<evidence type="ECO:0000256" key="1">
    <source>
        <dbReference type="ARBA" id="ARBA00004123"/>
    </source>
</evidence>
<sequence length="676" mass="76417">MSKASQPELKKVPIFMDKKLFVHLQGGRKVSGVLRGYDLFLNLVIDDAVEETTPAQKHPIGTVVIRANTLLNVARRSSTLTVPPFAPELHLSYSTPSIASSSNYNAITYARESRLAELVDALDAHKSPSNVWSGYTNLLSVAGSDYLSLELHQRVLRACSPSSEELKTAIVRRLSAGNIPKVPHIHEIRFQTVIQNIRGLGLQPALHDYNFILEQFAAVGHYEGCFQVYKELTRIGHVPTMQTFSECFQSIAQRFRLPMQKVRREAISTQMQDMFAMYIADMRKHKVPMDATCFDFAIRVLKQTLDPPGFEALMRWGYAIDLSNPDRVALEYADPGTSDPPLIPLPFTTRALNTTIDMLGHFGDISKLVQAFEVLTQPLPQANQYFFDSFEADEDDDFGVKVDVASRFPPPYATPNATTYSLLLRSICRSGHAVLARHYLIQARRLERAVAHVLRNRVSALVNSRRSLATVPAPDFAVNQSMLVSVLGGGNKDQNLGLLRWLQGKLPYIIRRQKADLDYYDSVVRNHGDLLPKESPTLPSTPPAEADAEKATLVQPARVKYFDPNLHVAFLRRNVSELQSFSGRIEFVVGRAHQRIKERLGRRVWQEKDVYLATESRRVKISKAQWKQTVNFQPRTDTFKDHLVNRRPWLPAHADPQKRRGFKRPSHSRPDPDSEP</sequence>
<feature type="domain" description="Sm" evidence="11">
    <location>
        <begin position="10"/>
        <end position="75"/>
    </location>
</feature>
<name>A0A9W8K5Q4_9AGAR</name>
<dbReference type="GO" id="GO:0071013">
    <property type="term" value="C:catalytic step 2 spliceosome"/>
    <property type="evidence" value="ECO:0007669"/>
    <property type="project" value="TreeGrafter"/>
</dbReference>
<keyword evidence="4" id="KW-0747">Spliceosome</keyword>
<evidence type="ECO:0000256" key="2">
    <source>
        <dbReference type="ARBA" id="ARBA00006850"/>
    </source>
</evidence>
<dbReference type="PANTHER" id="PTHR10553:SF2">
    <property type="entry name" value="SMALL NUCLEAR RIBONUCLEOPROTEIN G"/>
    <property type="match status" value="1"/>
</dbReference>
<evidence type="ECO:0000256" key="8">
    <source>
        <dbReference type="ARBA" id="ARBA00023274"/>
    </source>
</evidence>
<keyword evidence="3" id="KW-0507">mRNA processing</keyword>
<dbReference type="GO" id="GO:0097526">
    <property type="term" value="C:spliceosomal tri-snRNP complex"/>
    <property type="evidence" value="ECO:0007669"/>
    <property type="project" value="TreeGrafter"/>
</dbReference>
<comment type="subcellular location">
    <subcellularLocation>
        <location evidence="1">Nucleus</location>
    </subcellularLocation>
</comment>
<evidence type="ECO:0000256" key="6">
    <source>
        <dbReference type="ARBA" id="ARBA00023187"/>
    </source>
</evidence>
<dbReference type="InterPro" id="IPR044641">
    <property type="entry name" value="Lsm7/SmG-like"/>
</dbReference>
<dbReference type="SMART" id="SM00651">
    <property type="entry name" value="Sm"/>
    <property type="match status" value="1"/>
</dbReference>
<comment type="caution">
    <text evidence="12">The sequence shown here is derived from an EMBL/GenBank/DDBJ whole genome shotgun (WGS) entry which is preliminary data.</text>
</comment>
<dbReference type="GO" id="GO:0005689">
    <property type="term" value="C:U12-type spliceosomal complex"/>
    <property type="evidence" value="ECO:0007669"/>
    <property type="project" value="TreeGrafter"/>
</dbReference>
<keyword evidence="6" id="KW-0508">mRNA splicing</keyword>
<keyword evidence="13" id="KW-1185">Reference proteome</keyword>
<dbReference type="GO" id="GO:0005687">
    <property type="term" value="C:U4 snRNP"/>
    <property type="evidence" value="ECO:0007669"/>
    <property type="project" value="TreeGrafter"/>
</dbReference>
<dbReference type="CDD" id="cd01719">
    <property type="entry name" value="Sm_G"/>
    <property type="match status" value="1"/>
</dbReference>
<dbReference type="Gene3D" id="2.30.30.100">
    <property type="match status" value="1"/>
</dbReference>
<evidence type="ECO:0000259" key="11">
    <source>
        <dbReference type="SMART" id="SM00651"/>
    </source>
</evidence>
<dbReference type="GO" id="GO:0005682">
    <property type="term" value="C:U5 snRNP"/>
    <property type="evidence" value="ECO:0007669"/>
    <property type="project" value="TreeGrafter"/>
</dbReference>